<dbReference type="RefSeq" id="WP_087629119.1">
    <property type="nucleotide sequence ID" value="NZ_FCNZ02000003.1"/>
</dbReference>
<name>A0A158FJJ5_9BURK</name>
<evidence type="ECO:0000313" key="1">
    <source>
        <dbReference type="EMBL" id="SAL19489.1"/>
    </source>
</evidence>
<accession>A0A158FJJ5</accession>
<organism evidence="1 2">
    <name type="scientific">Caballeronia telluris</name>
    <dbReference type="NCBI Taxonomy" id="326475"/>
    <lineage>
        <taxon>Bacteria</taxon>
        <taxon>Pseudomonadati</taxon>
        <taxon>Pseudomonadota</taxon>
        <taxon>Betaproteobacteria</taxon>
        <taxon>Burkholderiales</taxon>
        <taxon>Burkholderiaceae</taxon>
        <taxon>Caballeronia</taxon>
    </lineage>
</organism>
<sequence length="69" mass="7886">MTSQFNSSLFGFNEVKDDVDMIHRNARANYEINVNANVNADLDEDDDEAPVDDFLEHCARLYELDGLHP</sequence>
<dbReference type="AlphaFoldDB" id="A0A158FJJ5"/>
<reference evidence="1" key="1">
    <citation type="submission" date="2016-01" db="EMBL/GenBank/DDBJ databases">
        <authorList>
            <person name="Peeters Charlotte."/>
        </authorList>
    </citation>
    <scope>NUCLEOTIDE SEQUENCE</scope>
    <source>
        <strain evidence="1">LMG 22936</strain>
    </source>
</reference>
<proteinExistence type="predicted"/>
<comment type="caution">
    <text evidence="1">The sequence shown here is derived from an EMBL/GenBank/DDBJ whole genome shotgun (WGS) entry which is preliminary data.</text>
</comment>
<evidence type="ECO:0000313" key="2">
    <source>
        <dbReference type="Proteomes" id="UP000054717"/>
    </source>
</evidence>
<gene>
    <name evidence="1" type="ORF">AWB66_00938</name>
</gene>
<dbReference type="Proteomes" id="UP000054717">
    <property type="component" value="Unassembled WGS sequence"/>
</dbReference>
<protein>
    <submittedName>
        <fullName evidence="1">Uncharacterized protein</fullName>
    </submittedName>
</protein>
<dbReference type="EMBL" id="FCNZ02000003">
    <property type="protein sequence ID" value="SAL19489.1"/>
    <property type="molecule type" value="Genomic_DNA"/>
</dbReference>
<keyword evidence="2" id="KW-1185">Reference proteome</keyword>